<protein>
    <recommendedName>
        <fullName evidence="4">Secreted protein</fullName>
    </recommendedName>
</protein>
<evidence type="ECO:0008006" key="4">
    <source>
        <dbReference type="Google" id="ProtNLM"/>
    </source>
</evidence>
<accession>A0ABS8WMH9</accession>
<feature type="signal peptide" evidence="1">
    <location>
        <begin position="1"/>
        <end position="19"/>
    </location>
</feature>
<organism evidence="2 3">
    <name type="scientific">Datura stramonium</name>
    <name type="common">Jimsonweed</name>
    <name type="synonym">Common thornapple</name>
    <dbReference type="NCBI Taxonomy" id="4076"/>
    <lineage>
        <taxon>Eukaryota</taxon>
        <taxon>Viridiplantae</taxon>
        <taxon>Streptophyta</taxon>
        <taxon>Embryophyta</taxon>
        <taxon>Tracheophyta</taxon>
        <taxon>Spermatophyta</taxon>
        <taxon>Magnoliopsida</taxon>
        <taxon>eudicotyledons</taxon>
        <taxon>Gunneridae</taxon>
        <taxon>Pentapetalae</taxon>
        <taxon>asterids</taxon>
        <taxon>lamiids</taxon>
        <taxon>Solanales</taxon>
        <taxon>Solanaceae</taxon>
        <taxon>Solanoideae</taxon>
        <taxon>Datureae</taxon>
        <taxon>Datura</taxon>
    </lineage>
</organism>
<sequence length="89" mass="10217">MFNMVILCIWFATSPACQPMVVHPLAQVRTCHSTGTDGISPSTHGDFERDLRQNLNVDDLRVRHRTMQTIQTMIHYVGRYFVDLGHVMT</sequence>
<evidence type="ECO:0000256" key="1">
    <source>
        <dbReference type="SAM" id="SignalP"/>
    </source>
</evidence>
<reference evidence="2 3" key="1">
    <citation type="journal article" date="2021" name="BMC Genomics">
        <title>Datura genome reveals duplications of psychoactive alkaloid biosynthetic genes and high mutation rate following tissue culture.</title>
        <authorList>
            <person name="Rajewski A."/>
            <person name="Carter-House D."/>
            <person name="Stajich J."/>
            <person name="Litt A."/>
        </authorList>
    </citation>
    <scope>NUCLEOTIDE SEQUENCE [LARGE SCALE GENOMIC DNA]</scope>
    <source>
        <strain evidence="2">AR-01</strain>
    </source>
</reference>
<evidence type="ECO:0000313" key="3">
    <source>
        <dbReference type="Proteomes" id="UP000823775"/>
    </source>
</evidence>
<dbReference type="EMBL" id="JACEIK010008323">
    <property type="protein sequence ID" value="MCE3051267.1"/>
    <property type="molecule type" value="Genomic_DNA"/>
</dbReference>
<comment type="caution">
    <text evidence="2">The sequence shown here is derived from an EMBL/GenBank/DDBJ whole genome shotgun (WGS) entry which is preliminary data.</text>
</comment>
<keyword evidence="3" id="KW-1185">Reference proteome</keyword>
<proteinExistence type="predicted"/>
<evidence type="ECO:0000313" key="2">
    <source>
        <dbReference type="EMBL" id="MCE3051267.1"/>
    </source>
</evidence>
<gene>
    <name evidence="2" type="ORF">HAX54_049303</name>
</gene>
<dbReference type="Proteomes" id="UP000823775">
    <property type="component" value="Unassembled WGS sequence"/>
</dbReference>
<feature type="chain" id="PRO_5046938689" description="Secreted protein" evidence="1">
    <location>
        <begin position="20"/>
        <end position="89"/>
    </location>
</feature>
<name>A0ABS8WMH9_DATST</name>
<keyword evidence="1" id="KW-0732">Signal</keyword>